<keyword evidence="2" id="KW-1185">Reference proteome</keyword>
<dbReference type="Proteomes" id="UP000814140">
    <property type="component" value="Unassembled WGS sequence"/>
</dbReference>
<organism evidence="1 2">
    <name type="scientific">Artomyces pyxidatus</name>
    <dbReference type="NCBI Taxonomy" id="48021"/>
    <lineage>
        <taxon>Eukaryota</taxon>
        <taxon>Fungi</taxon>
        <taxon>Dikarya</taxon>
        <taxon>Basidiomycota</taxon>
        <taxon>Agaricomycotina</taxon>
        <taxon>Agaricomycetes</taxon>
        <taxon>Russulales</taxon>
        <taxon>Auriscalpiaceae</taxon>
        <taxon>Artomyces</taxon>
    </lineage>
</organism>
<protein>
    <submittedName>
        <fullName evidence="1">Fungal pheromone STE3G-protein-coupled receptor</fullName>
    </submittedName>
</protein>
<reference evidence="1" key="1">
    <citation type="submission" date="2021-03" db="EMBL/GenBank/DDBJ databases">
        <authorList>
            <consortium name="DOE Joint Genome Institute"/>
            <person name="Ahrendt S."/>
            <person name="Looney B.P."/>
            <person name="Miyauchi S."/>
            <person name="Morin E."/>
            <person name="Drula E."/>
            <person name="Courty P.E."/>
            <person name="Chicoki N."/>
            <person name="Fauchery L."/>
            <person name="Kohler A."/>
            <person name="Kuo A."/>
            <person name="Labutti K."/>
            <person name="Pangilinan J."/>
            <person name="Lipzen A."/>
            <person name="Riley R."/>
            <person name="Andreopoulos W."/>
            <person name="He G."/>
            <person name="Johnson J."/>
            <person name="Barry K.W."/>
            <person name="Grigoriev I.V."/>
            <person name="Nagy L."/>
            <person name="Hibbett D."/>
            <person name="Henrissat B."/>
            <person name="Matheny P.B."/>
            <person name="Labbe J."/>
            <person name="Martin F."/>
        </authorList>
    </citation>
    <scope>NUCLEOTIDE SEQUENCE</scope>
    <source>
        <strain evidence="1">HHB10654</strain>
    </source>
</reference>
<proteinExistence type="predicted"/>
<accession>A0ACB8SK14</accession>
<evidence type="ECO:0000313" key="2">
    <source>
        <dbReference type="Proteomes" id="UP000814140"/>
    </source>
</evidence>
<evidence type="ECO:0000313" key="1">
    <source>
        <dbReference type="EMBL" id="KAI0056904.1"/>
    </source>
</evidence>
<dbReference type="EMBL" id="MU277255">
    <property type="protein sequence ID" value="KAI0056904.1"/>
    <property type="molecule type" value="Genomic_DNA"/>
</dbReference>
<keyword evidence="1" id="KW-0675">Receptor</keyword>
<gene>
    <name evidence="1" type="ORF">BV25DRAFT_1813187</name>
</gene>
<reference evidence="1" key="2">
    <citation type="journal article" date="2022" name="New Phytol.">
        <title>Evolutionary transition to the ectomycorrhizal habit in the genomes of a hyperdiverse lineage of mushroom-forming fungi.</title>
        <authorList>
            <person name="Looney B."/>
            <person name="Miyauchi S."/>
            <person name="Morin E."/>
            <person name="Drula E."/>
            <person name="Courty P.E."/>
            <person name="Kohler A."/>
            <person name="Kuo A."/>
            <person name="LaButti K."/>
            <person name="Pangilinan J."/>
            <person name="Lipzen A."/>
            <person name="Riley R."/>
            <person name="Andreopoulos W."/>
            <person name="He G."/>
            <person name="Johnson J."/>
            <person name="Nolan M."/>
            <person name="Tritt A."/>
            <person name="Barry K.W."/>
            <person name="Grigoriev I.V."/>
            <person name="Nagy L.G."/>
            <person name="Hibbett D."/>
            <person name="Henrissat B."/>
            <person name="Matheny P.B."/>
            <person name="Labbe J."/>
            <person name="Martin F.M."/>
        </authorList>
    </citation>
    <scope>NUCLEOTIDE SEQUENCE</scope>
    <source>
        <strain evidence="1">HHB10654</strain>
    </source>
</reference>
<sequence length="331" mass="37989">MQYPYLPVGAFIGAALVIIPAPWHWKARNIPTLSLMGWLYVLNIIYGVNSILWAGNVNNPSPVWCDITTKLMIGGQIALPAATFCITRSLESISAGRVVYRDSASKRRWMIFEIFVCIGFPILVMGLHYVVQGHRFDIIENFGCEPAVYFSIASVFILSFPPLFFAVLTLGFGGAAFHHFLRHRINFIEHLAHSDCALTTQRYLRLMIMALFLIVWNTSLTAYNLAVNTAPGLRKWTNWDDVHSNFSRVDLYAEFLLPPSFIRNLMLFWWAVPVSSYIVFFFFGLGEEAMKEYRKLCMWFRRCVLKKEDITFSGSLPSYKYVLTSRPYHCA</sequence>
<name>A0ACB8SK14_9AGAM</name>
<comment type="caution">
    <text evidence="1">The sequence shown here is derived from an EMBL/GenBank/DDBJ whole genome shotgun (WGS) entry which is preliminary data.</text>
</comment>